<accession>A0A233V3Y2</accession>
<comment type="caution">
    <text evidence="2">The sequence shown here is derived from an EMBL/GenBank/DDBJ whole genome shotgun (WGS) entry which is preliminary data.</text>
</comment>
<keyword evidence="1" id="KW-0067">ATP-binding</keyword>
<evidence type="ECO:0000256" key="1">
    <source>
        <dbReference type="HAMAP-Rule" id="MF_00276"/>
    </source>
</evidence>
<dbReference type="NCBIfam" id="NF001454">
    <property type="entry name" value="PRK00315.1"/>
    <property type="match status" value="1"/>
</dbReference>
<comment type="subunit">
    <text evidence="1">The system is composed of three essential subunits: KdpA, KdpB and KdpC.</text>
</comment>
<sequence length="200" mass="22387">MKFLKKIKKAFIVSLFMFVLCGVIYPFFLTGISQLIFSKQANGSLVSYNNKVVGSKLIGQEFTDPRLFHCRPSAVNYNVFTGNKHEAISSGSENLAVSNPELKQRISQDINKLLLENPSIKKSDIPEDIITQSASGLDPHISIKAANIQVDRIEKNTGLSKKVIEELIKKNTNYKLFGIFGENTVNVLELNIDLIKELKK</sequence>
<comment type="similarity">
    <text evidence="1">Belongs to the KdpC family.</text>
</comment>
<dbReference type="AlphaFoldDB" id="A0A233V3Y2"/>
<comment type="function">
    <text evidence="1">Part of the high-affinity ATP-driven potassium transport (or Kdp) system, which catalyzes the hydrolysis of ATP coupled with the electrogenic transport of potassium into the cytoplasm. This subunit acts as a catalytic chaperone that increases the ATP-binding affinity of the ATP-hydrolyzing subunit KdpB by the formation of a transient KdpB/KdpC/ATP ternary complex.</text>
</comment>
<dbReference type="PANTHER" id="PTHR30042:SF2">
    <property type="entry name" value="POTASSIUM-TRANSPORTING ATPASE KDPC SUBUNIT"/>
    <property type="match status" value="1"/>
</dbReference>
<dbReference type="Proteomes" id="UP000215413">
    <property type="component" value="Unassembled WGS sequence"/>
</dbReference>
<evidence type="ECO:0000313" key="3">
    <source>
        <dbReference type="Proteomes" id="UP000215413"/>
    </source>
</evidence>
<dbReference type="GO" id="GO:0008556">
    <property type="term" value="F:P-type potassium transmembrane transporter activity"/>
    <property type="evidence" value="ECO:0007669"/>
    <property type="project" value="InterPro"/>
</dbReference>
<dbReference type="EMBL" id="NDYC01000026">
    <property type="protein sequence ID" value="OXZ27100.1"/>
    <property type="molecule type" value="Genomic_DNA"/>
</dbReference>
<dbReference type="PANTHER" id="PTHR30042">
    <property type="entry name" value="POTASSIUM-TRANSPORTING ATPASE C CHAIN"/>
    <property type="match status" value="1"/>
</dbReference>
<organism evidence="2 3">
    <name type="scientific">Finegoldia magna</name>
    <name type="common">Peptostreptococcus magnus</name>
    <dbReference type="NCBI Taxonomy" id="1260"/>
    <lineage>
        <taxon>Bacteria</taxon>
        <taxon>Bacillati</taxon>
        <taxon>Bacillota</taxon>
        <taxon>Tissierellia</taxon>
        <taxon>Tissierellales</taxon>
        <taxon>Peptoniphilaceae</taxon>
        <taxon>Finegoldia</taxon>
    </lineage>
</organism>
<dbReference type="RefSeq" id="WP_002836770.1">
    <property type="nucleotide sequence ID" value="NZ_JAWEAL010000001.1"/>
</dbReference>
<dbReference type="PIRSF" id="PIRSF001296">
    <property type="entry name" value="K_ATPase_KdpC"/>
    <property type="match status" value="1"/>
</dbReference>
<dbReference type="NCBIfam" id="TIGR00681">
    <property type="entry name" value="kdpC"/>
    <property type="match status" value="1"/>
</dbReference>
<dbReference type="Pfam" id="PF02669">
    <property type="entry name" value="KdpC"/>
    <property type="match status" value="1"/>
</dbReference>
<dbReference type="HAMAP" id="MF_00276">
    <property type="entry name" value="KdpC"/>
    <property type="match status" value="1"/>
</dbReference>
<keyword evidence="1" id="KW-0812">Transmembrane</keyword>
<dbReference type="InterPro" id="IPR003820">
    <property type="entry name" value="KdpC"/>
</dbReference>
<evidence type="ECO:0000313" key="2">
    <source>
        <dbReference type="EMBL" id="OXZ27100.1"/>
    </source>
</evidence>
<protein>
    <recommendedName>
        <fullName evidence="1">Potassium-transporting ATPase KdpC subunit</fullName>
    </recommendedName>
    <alternativeName>
        <fullName evidence="1">ATP phosphohydrolase [potassium-transporting] C chain</fullName>
    </alternativeName>
    <alternativeName>
        <fullName evidence="1">Potassium-binding and translocating subunit C</fullName>
    </alternativeName>
    <alternativeName>
        <fullName evidence="1">Potassium-translocating ATPase C chain</fullName>
    </alternativeName>
</protein>
<keyword evidence="1" id="KW-0472">Membrane</keyword>
<keyword evidence="1" id="KW-1003">Cell membrane</keyword>
<keyword evidence="1" id="KW-0630">Potassium</keyword>
<dbReference type="GO" id="GO:0005524">
    <property type="term" value="F:ATP binding"/>
    <property type="evidence" value="ECO:0007669"/>
    <property type="project" value="UniProtKB-UniRule"/>
</dbReference>
<gene>
    <name evidence="1" type="primary">kdpC</name>
    <name evidence="2" type="ORF">B9N49_05855</name>
</gene>
<keyword evidence="1" id="KW-0547">Nucleotide-binding</keyword>
<reference evidence="3" key="1">
    <citation type="submission" date="2017-04" db="EMBL/GenBank/DDBJ databases">
        <title>Finegoldia magna isolated from orthopedic joint implant-associated infections.</title>
        <authorList>
            <person name="Bjorklund S."/>
            <person name="Bruggemann H."/>
            <person name="Jensen A."/>
            <person name="Hellmark B."/>
            <person name="Soderquist B."/>
        </authorList>
    </citation>
    <scope>NUCLEOTIDE SEQUENCE [LARGE SCALE GENOMIC DNA]</scope>
    <source>
        <strain evidence="3">CCUG 54800</strain>
    </source>
</reference>
<dbReference type="GO" id="GO:0005886">
    <property type="term" value="C:plasma membrane"/>
    <property type="evidence" value="ECO:0007669"/>
    <property type="project" value="UniProtKB-SubCell"/>
</dbReference>
<feature type="transmembrane region" description="Helical" evidence="1">
    <location>
        <begin position="12"/>
        <end position="37"/>
    </location>
</feature>
<keyword evidence="1" id="KW-0633">Potassium transport</keyword>
<keyword evidence="1" id="KW-0406">Ion transport</keyword>
<keyword evidence="1" id="KW-0813">Transport</keyword>
<name>A0A233V3Y2_FINMA</name>
<keyword evidence="1" id="KW-1133">Transmembrane helix</keyword>
<comment type="subcellular location">
    <subcellularLocation>
        <location evidence="1">Cell membrane</location>
        <topology evidence="1">Single-pass membrane protein</topology>
    </subcellularLocation>
</comment>
<proteinExistence type="inferred from homology"/>